<name>A0A3P9CMS0_9CICH</name>
<reference evidence="1" key="2">
    <citation type="submission" date="2025-08" db="UniProtKB">
        <authorList>
            <consortium name="Ensembl"/>
        </authorList>
    </citation>
    <scope>IDENTIFICATION</scope>
</reference>
<sequence length="78" mass="8831">MNMIQRKMLLTLGAMGFQPAPKITFIHDESKHLPIAHTCANELQLFLLLAHQSVNVGQKTFKHRKQCLCAVGEDECQK</sequence>
<evidence type="ECO:0008006" key="3">
    <source>
        <dbReference type="Google" id="ProtNLM"/>
    </source>
</evidence>
<dbReference type="GeneTree" id="ENSGT00940000177738"/>
<keyword evidence="2" id="KW-1185">Reference proteome</keyword>
<evidence type="ECO:0000313" key="1">
    <source>
        <dbReference type="Ensembl" id="ENSMZEP00005023377.1"/>
    </source>
</evidence>
<accession>A0A3P9CMS0</accession>
<reference evidence="1 2" key="1">
    <citation type="journal article" date="2014" name="Nature">
        <title>The genomic substrate for adaptive radiation in African cichlid fish.</title>
        <authorList>
            <person name="Brawand D."/>
            <person name="Wagner C.E."/>
            <person name="Li Y.I."/>
            <person name="Malinsky M."/>
            <person name="Keller I."/>
            <person name="Fan S."/>
            <person name="Simakov O."/>
            <person name="Ng A.Y."/>
            <person name="Lim Z.W."/>
            <person name="Bezault E."/>
            <person name="Turner-Maier J."/>
            <person name="Johnson J."/>
            <person name="Alcazar R."/>
            <person name="Noh H.J."/>
            <person name="Russell P."/>
            <person name="Aken B."/>
            <person name="Alfoldi J."/>
            <person name="Amemiya C."/>
            <person name="Azzouzi N."/>
            <person name="Baroiller J.F."/>
            <person name="Barloy-Hubler F."/>
            <person name="Berlin A."/>
            <person name="Bloomquist R."/>
            <person name="Carleton K.L."/>
            <person name="Conte M.A."/>
            <person name="D'Cotta H."/>
            <person name="Eshel O."/>
            <person name="Gaffney L."/>
            <person name="Galibert F."/>
            <person name="Gante H.F."/>
            <person name="Gnerre S."/>
            <person name="Greuter L."/>
            <person name="Guyon R."/>
            <person name="Haddad N.S."/>
            <person name="Haerty W."/>
            <person name="Harris R.M."/>
            <person name="Hofmann H.A."/>
            <person name="Hourlier T."/>
            <person name="Hulata G."/>
            <person name="Jaffe D.B."/>
            <person name="Lara M."/>
            <person name="Lee A.P."/>
            <person name="MacCallum I."/>
            <person name="Mwaiko S."/>
            <person name="Nikaido M."/>
            <person name="Nishihara H."/>
            <person name="Ozouf-Costaz C."/>
            <person name="Penman D.J."/>
            <person name="Przybylski D."/>
            <person name="Rakotomanga M."/>
            <person name="Renn S.C.P."/>
            <person name="Ribeiro F.J."/>
            <person name="Ron M."/>
            <person name="Salzburger W."/>
            <person name="Sanchez-Pulido L."/>
            <person name="Santos M.E."/>
            <person name="Searle S."/>
            <person name="Sharpe T."/>
            <person name="Swofford R."/>
            <person name="Tan F.J."/>
            <person name="Williams L."/>
            <person name="Young S."/>
            <person name="Yin S."/>
            <person name="Okada N."/>
            <person name="Kocher T.D."/>
            <person name="Miska E.A."/>
            <person name="Lander E.S."/>
            <person name="Venkatesh B."/>
            <person name="Fernald R.D."/>
            <person name="Meyer A."/>
            <person name="Ponting C.P."/>
            <person name="Streelman J.T."/>
            <person name="Lindblad-Toh K."/>
            <person name="Seehausen O."/>
            <person name="Di Palma F."/>
        </authorList>
    </citation>
    <scope>NUCLEOTIDE SEQUENCE</scope>
</reference>
<dbReference type="Gene3D" id="3.30.2410.10">
    <property type="entry name" value="Hect, E3 ligase catalytic domain"/>
    <property type="match status" value="1"/>
</dbReference>
<proteinExistence type="predicted"/>
<dbReference type="Ensembl" id="ENSMZET00005024142.1">
    <property type="protein sequence ID" value="ENSMZEP00005023377.1"/>
    <property type="gene ID" value="ENSMZEG00005017495.1"/>
</dbReference>
<organism evidence="1 2">
    <name type="scientific">Maylandia zebra</name>
    <name type="common">zebra mbuna</name>
    <dbReference type="NCBI Taxonomy" id="106582"/>
    <lineage>
        <taxon>Eukaryota</taxon>
        <taxon>Metazoa</taxon>
        <taxon>Chordata</taxon>
        <taxon>Craniata</taxon>
        <taxon>Vertebrata</taxon>
        <taxon>Euteleostomi</taxon>
        <taxon>Actinopterygii</taxon>
        <taxon>Neopterygii</taxon>
        <taxon>Teleostei</taxon>
        <taxon>Neoteleostei</taxon>
        <taxon>Acanthomorphata</taxon>
        <taxon>Ovalentaria</taxon>
        <taxon>Cichlomorphae</taxon>
        <taxon>Cichliformes</taxon>
        <taxon>Cichlidae</taxon>
        <taxon>African cichlids</taxon>
        <taxon>Pseudocrenilabrinae</taxon>
        <taxon>Haplochromini</taxon>
        <taxon>Maylandia</taxon>
        <taxon>Maylandia zebra complex</taxon>
    </lineage>
</organism>
<dbReference type="Proteomes" id="UP000265160">
    <property type="component" value="LG2"/>
</dbReference>
<dbReference type="AlphaFoldDB" id="A0A3P9CMS0"/>
<protein>
    <recommendedName>
        <fullName evidence="3">HECT domain-containing protein</fullName>
    </recommendedName>
</protein>
<reference evidence="1" key="3">
    <citation type="submission" date="2025-09" db="UniProtKB">
        <authorList>
            <consortium name="Ensembl"/>
        </authorList>
    </citation>
    <scope>IDENTIFICATION</scope>
</reference>
<evidence type="ECO:0000313" key="2">
    <source>
        <dbReference type="Proteomes" id="UP000265160"/>
    </source>
</evidence>